<dbReference type="EMBL" id="SMFZ01000001">
    <property type="protein sequence ID" value="TCK26895.1"/>
    <property type="molecule type" value="Genomic_DNA"/>
</dbReference>
<dbReference type="OrthoDB" id="3210322at2"/>
<feature type="DNA-binding region" description="H-T-H motif" evidence="4">
    <location>
        <begin position="36"/>
        <end position="55"/>
    </location>
</feature>
<dbReference type="GO" id="GO:0003677">
    <property type="term" value="F:DNA binding"/>
    <property type="evidence" value="ECO:0007669"/>
    <property type="project" value="UniProtKB-UniRule"/>
</dbReference>
<evidence type="ECO:0000313" key="7">
    <source>
        <dbReference type="Proteomes" id="UP000295560"/>
    </source>
</evidence>
<dbReference type="SUPFAM" id="SSF46689">
    <property type="entry name" value="Homeodomain-like"/>
    <property type="match status" value="1"/>
</dbReference>
<accession>A0A4R1I066</accession>
<dbReference type="InterPro" id="IPR025996">
    <property type="entry name" value="MT1864/Rv1816-like_C"/>
</dbReference>
<evidence type="ECO:0000256" key="4">
    <source>
        <dbReference type="PROSITE-ProRule" id="PRU00335"/>
    </source>
</evidence>
<evidence type="ECO:0000259" key="5">
    <source>
        <dbReference type="PROSITE" id="PS50977"/>
    </source>
</evidence>
<dbReference type="Proteomes" id="UP000295560">
    <property type="component" value="Unassembled WGS sequence"/>
</dbReference>
<name>A0A4R1I066_PSEEN</name>
<dbReference type="InterPro" id="IPR001647">
    <property type="entry name" value="HTH_TetR"/>
</dbReference>
<dbReference type="Pfam" id="PF13305">
    <property type="entry name" value="TetR_C_33"/>
    <property type="match status" value="1"/>
</dbReference>
<dbReference type="InterPro" id="IPR036271">
    <property type="entry name" value="Tet_transcr_reg_TetR-rel_C_sf"/>
</dbReference>
<sequence length="232" mass="24833">MNAPRTARERARAELTREIVDAARRQLSDVGAAGLSLRAVSRELGMVSSALHRYFPTRDDLLTALIIEGYRALGDAVEAADEAIPRDDFPGRWRAATTAIRTWALARPHEYALIYGSPVPGYSAPADTIAEAGRTVGALARIMGDAHAAGRLDVAPDPAGAPLDGDTARVREALEVDLPDDAVLRGVTAWTAAFGHVSFELFGQFENVIDERDALFASAVDRLGRLAGLAYP</sequence>
<dbReference type="AlphaFoldDB" id="A0A4R1I066"/>
<evidence type="ECO:0000256" key="2">
    <source>
        <dbReference type="ARBA" id="ARBA00023125"/>
    </source>
</evidence>
<comment type="caution">
    <text evidence="6">The sequence shown here is derived from an EMBL/GenBank/DDBJ whole genome shotgun (WGS) entry which is preliminary data.</text>
</comment>
<keyword evidence="3" id="KW-0804">Transcription</keyword>
<reference evidence="6 7" key="1">
    <citation type="submission" date="2019-03" db="EMBL/GenBank/DDBJ databases">
        <title>Sequencing the genomes of 1000 actinobacteria strains.</title>
        <authorList>
            <person name="Klenk H.-P."/>
        </authorList>
    </citation>
    <scope>NUCLEOTIDE SEQUENCE [LARGE SCALE GENOMIC DNA]</scope>
    <source>
        <strain evidence="6 7">DSM 44969</strain>
    </source>
</reference>
<dbReference type="PROSITE" id="PS50977">
    <property type="entry name" value="HTH_TETR_2"/>
    <property type="match status" value="1"/>
</dbReference>
<evidence type="ECO:0000313" key="6">
    <source>
        <dbReference type="EMBL" id="TCK26895.1"/>
    </source>
</evidence>
<keyword evidence="7" id="KW-1185">Reference proteome</keyword>
<dbReference type="Gene3D" id="1.10.357.10">
    <property type="entry name" value="Tetracycline Repressor, domain 2"/>
    <property type="match status" value="1"/>
</dbReference>
<evidence type="ECO:0000256" key="1">
    <source>
        <dbReference type="ARBA" id="ARBA00023015"/>
    </source>
</evidence>
<dbReference type="InterPro" id="IPR009057">
    <property type="entry name" value="Homeodomain-like_sf"/>
</dbReference>
<dbReference type="Pfam" id="PF00440">
    <property type="entry name" value="TetR_N"/>
    <property type="match status" value="1"/>
</dbReference>
<keyword evidence="2 4" id="KW-0238">DNA-binding</keyword>
<feature type="domain" description="HTH tetR-type" evidence="5">
    <location>
        <begin position="13"/>
        <end position="73"/>
    </location>
</feature>
<dbReference type="RefSeq" id="WP_132424826.1">
    <property type="nucleotide sequence ID" value="NZ_SMFZ01000001.1"/>
</dbReference>
<evidence type="ECO:0000256" key="3">
    <source>
        <dbReference type="ARBA" id="ARBA00023163"/>
    </source>
</evidence>
<gene>
    <name evidence="6" type="ORF">EV378_2740</name>
</gene>
<dbReference type="SUPFAM" id="SSF48498">
    <property type="entry name" value="Tetracyclin repressor-like, C-terminal domain"/>
    <property type="match status" value="1"/>
</dbReference>
<proteinExistence type="predicted"/>
<keyword evidence="1" id="KW-0805">Transcription regulation</keyword>
<protein>
    <submittedName>
        <fullName evidence="6">TetR family transcriptional regulator</fullName>
    </submittedName>
</protein>
<organism evidence="6 7">
    <name type="scientific">Pseudonocardia endophytica</name>
    <dbReference type="NCBI Taxonomy" id="401976"/>
    <lineage>
        <taxon>Bacteria</taxon>
        <taxon>Bacillati</taxon>
        <taxon>Actinomycetota</taxon>
        <taxon>Actinomycetes</taxon>
        <taxon>Pseudonocardiales</taxon>
        <taxon>Pseudonocardiaceae</taxon>
        <taxon>Pseudonocardia</taxon>
    </lineage>
</organism>